<evidence type="ECO:0000313" key="2">
    <source>
        <dbReference type="EMBL" id="GJU04670.1"/>
    </source>
</evidence>
<protein>
    <submittedName>
        <fullName evidence="2">Uncharacterized protein</fullName>
    </submittedName>
</protein>
<feature type="compositionally biased region" description="Polar residues" evidence="1">
    <location>
        <begin position="289"/>
        <end position="300"/>
    </location>
</feature>
<proteinExistence type="predicted"/>
<reference evidence="2" key="2">
    <citation type="submission" date="2022-01" db="EMBL/GenBank/DDBJ databases">
        <authorList>
            <person name="Yamashiro T."/>
            <person name="Shiraishi A."/>
            <person name="Satake H."/>
            <person name="Nakayama K."/>
        </authorList>
    </citation>
    <scope>NUCLEOTIDE SEQUENCE</scope>
</reference>
<dbReference type="Proteomes" id="UP001151760">
    <property type="component" value="Unassembled WGS sequence"/>
</dbReference>
<organism evidence="2 3">
    <name type="scientific">Tanacetum coccineum</name>
    <dbReference type="NCBI Taxonomy" id="301880"/>
    <lineage>
        <taxon>Eukaryota</taxon>
        <taxon>Viridiplantae</taxon>
        <taxon>Streptophyta</taxon>
        <taxon>Embryophyta</taxon>
        <taxon>Tracheophyta</taxon>
        <taxon>Spermatophyta</taxon>
        <taxon>Magnoliopsida</taxon>
        <taxon>eudicotyledons</taxon>
        <taxon>Gunneridae</taxon>
        <taxon>Pentapetalae</taxon>
        <taxon>asterids</taxon>
        <taxon>campanulids</taxon>
        <taxon>Asterales</taxon>
        <taxon>Asteraceae</taxon>
        <taxon>Asteroideae</taxon>
        <taxon>Anthemideae</taxon>
        <taxon>Anthemidinae</taxon>
        <taxon>Tanacetum</taxon>
    </lineage>
</organism>
<accession>A0ABQ5IY94</accession>
<sequence>MRIEFNKPQIEPIYQVTLDVLKLSSCYPAFLITIEVPEIYMHQFWNTIKKIKDTDAYQFKLDKQKFQFDTEVFREILQICPRLPNQDFVGPPSEEEIVPFIKELGYTGKCLDRLRPSRAQILWGMNNKKNVDFFALQWEDFMFQADNRDISPARKENMPYPRFTKVIINHFISKDKTISMRNMINLHTIRDDTLLDSKAYKIYLAFASGKATPKKARKFKKIASPSEKQTLFLQEEPAKKPKETPGVYVSKKKAPATTDRSKGIDLLPEATLLKDAQMKKVPDELQDKMNGTNEGISTITWVPDVPKDQSKSENEYWGESGDDNDNNDDDNYDVSEDDGNDDDSDDVSGDADSDSDRTESDEDENPNLNQNDDDIEEEYDDEYVRTLSIYESTDDENEHVDEEEYDRIDNELYKDVNVKLNDVEQGEEGKGDVEKTL</sequence>
<comment type="caution">
    <text evidence="2">The sequence shown here is derived from an EMBL/GenBank/DDBJ whole genome shotgun (WGS) entry which is preliminary data.</text>
</comment>
<feature type="compositionally biased region" description="Acidic residues" evidence="1">
    <location>
        <begin position="320"/>
        <end position="381"/>
    </location>
</feature>
<name>A0ABQ5IY94_9ASTR</name>
<keyword evidence="3" id="KW-1185">Reference proteome</keyword>
<evidence type="ECO:0000313" key="3">
    <source>
        <dbReference type="Proteomes" id="UP001151760"/>
    </source>
</evidence>
<feature type="region of interest" description="Disordered" evidence="1">
    <location>
        <begin position="284"/>
        <end position="381"/>
    </location>
</feature>
<evidence type="ECO:0000256" key="1">
    <source>
        <dbReference type="SAM" id="MobiDB-lite"/>
    </source>
</evidence>
<dbReference type="EMBL" id="BQNB010021272">
    <property type="protein sequence ID" value="GJU04670.1"/>
    <property type="molecule type" value="Genomic_DNA"/>
</dbReference>
<feature type="compositionally biased region" description="Acidic residues" evidence="1">
    <location>
        <begin position="392"/>
        <end position="406"/>
    </location>
</feature>
<reference evidence="2" key="1">
    <citation type="journal article" date="2022" name="Int. J. Mol. Sci.">
        <title>Draft Genome of Tanacetum Coccineum: Genomic Comparison of Closely Related Tanacetum-Family Plants.</title>
        <authorList>
            <person name="Yamashiro T."/>
            <person name="Shiraishi A."/>
            <person name="Nakayama K."/>
            <person name="Satake H."/>
        </authorList>
    </citation>
    <scope>NUCLEOTIDE SEQUENCE</scope>
</reference>
<feature type="region of interest" description="Disordered" evidence="1">
    <location>
        <begin position="389"/>
        <end position="408"/>
    </location>
</feature>
<feature type="compositionally biased region" description="Basic and acidic residues" evidence="1">
    <location>
        <begin position="305"/>
        <end position="314"/>
    </location>
</feature>
<gene>
    <name evidence="2" type="ORF">Tco_1121100</name>
</gene>
<feature type="region of interest" description="Disordered" evidence="1">
    <location>
        <begin position="230"/>
        <end position="262"/>
    </location>
</feature>